<evidence type="ECO:0000313" key="2">
    <source>
        <dbReference type="EMBL" id="TID25467.1"/>
    </source>
</evidence>
<reference evidence="2 3" key="1">
    <citation type="journal article" date="2019" name="Front. Genet.">
        <title>Whole-Genome Sequencing of the Opportunistic Yeast Pathogen Candida inconspicua Uncovers Its Hybrid Origin.</title>
        <authorList>
            <person name="Mixao V."/>
            <person name="Hansen A.P."/>
            <person name="Saus E."/>
            <person name="Boekhout T."/>
            <person name="Lass-Florl C."/>
            <person name="Gabaldon T."/>
        </authorList>
    </citation>
    <scope>NUCLEOTIDE SEQUENCE [LARGE SCALE GENOMIC DNA]</scope>
    <source>
        <strain evidence="2 3">CBS 180</strain>
    </source>
</reference>
<proteinExistence type="predicted"/>
<keyword evidence="3" id="KW-1185">Reference proteome</keyword>
<feature type="compositionally biased region" description="Basic and acidic residues" evidence="1">
    <location>
        <begin position="1"/>
        <end position="13"/>
    </location>
</feature>
<sequence>MYSQKFRGDHISEEDTVSTTTSKSKPTIVPSIRIPRRRDSKRDSLRNRGRVVSGELCAYKALFEAGLPENTPKPLPPLPQEANTPQDSQSILSELIDSYAESHKDNTPTARYLATVRIDPALLNGFTS</sequence>
<name>A0A4T0WZX3_9ASCO</name>
<evidence type="ECO:0000256" key="1">
    <source>
        <dbReference type="SAM" id="MobiDB-lite"/>
    </source>
</evidence>
<organism evidence="2 3">
    <name type="scientific">Pichia inconspicua</name>
    <dbReference type="NCBI Taxonomy" id="52247"/>
    <lineage>
        <taxon>Eukaryota</taxon>
        <taxon>Fungi</taxon>
        <taxon>Dikarya</taxon>
        <taxon>Ascomycota</taxon>
        <taxon>Saccharomycotina</taxon>
        <taxon>Pichiomycetes</taxon>
        <taxon>Pichiales</taxon>
        <taxon>Pichiaceae</taxon>
        <taxon>Pichia</taxon>
    </lineage>
</organism>
<dbReference type="Proteomes" id="UP000307173">
    <property type="component" value="Unassembled WGS sequence"/>
</dbReference>
<dbReference type="EMBL" id="SELW01000482">
    <property type="protein sequence ID" value="TID25467.1"/>
    <property type="molecule type" value="Genomic_DNA"/>
</dbReference>
<protein>
    <submittedName>
        <fullName evidence="2">Uncharacterized protein</fullName>
    </submittedName>
</protein>
<evidence type="ECO:0000313" key="3">
    <source>
        <dbReference type="Proteomes" id="UP000307173"/>
    </source>
</evidence>
<feature type="region of interest" description="Disordered" evidence="1">
    <location>
        <begin position="68"/>
        <end position="88"/>
    </location>
</feature>
<feature type="region of interest" description="Disordered" evidence="1">
    <location>
        <begin position="1"/>
        <end position="46"/>
    </location>
</feature>
<feature type="compositionally biased region" description="Low complexity" evidence="1">
    <location>
        <begin position="17"/>
        <end position="31"/>
    </location>
</feature>
<gene>
    <name evidence="2" type="ORF">CANINC_002945</name>
</gene>
<accession>A0A4T0WZX3</accession>
<comment type="caution">
    <text evidence="2">The sequence shown here is derived from an EMBL/GenBank/DDBJ whole genome shotgun (WGS) entry which is preliminary data.</text>
</comment>
<dbReference type="AlphaFoldDB" id="A0A4T0WZX3"/>